<evidence type="ECO:0000313" key="2">
    <source>
        <dbReference type="Proteomes" id="UP000620327"/>
    </source>
</evidence>
<organism evidence="1 2">
    <name type="scientific">Dysosmobacter segnis</name>
    <dbReference type="NCBI Taxonomy" id="2763042"/>
    <lineage>
        <taxon>Bacteria</taxon>
        <taxon>Bacillati</taxon>
        <taxon>Bacillota</taxon>
        <taxon>Clostridia</taxon>
        <taxon>Eubacteriales</taxon>
        <taxon>Oscillospiraceae</taxon>
        <taxon>Dysosmobacter</taxon>
    </lineage>
</organism>
<sequence>MTGNDTRLIFSASLVNFPVGDFSIANFKQKNNYFHQIVMKLQQEVLCNTHFVQLESHSLLFRHYAFVDTKDYLADQLFIQEKVRVYFRQETHRTDNDYCVIFCKVRKRDETAFLTALQKLPSKMLLLGHAGYLDFCRSFQELLNAPQKEGLHE</sequence>
<dbReference type="RefSeq" id="WP_187015760.1">
    <property type="nucleotide sequence ID" value="NZ_JACOQI010000018.1"/>
</dbReference>
<dbReference type="EMBL" id="JACOQI010000018">
    <property type="protein sequence ID" value="MBC5771569.1"/>
    <property type="molecule type" value="Genomic_DNA"/>
</dbReference>
<evidence type="ECO:0000313" key="1">
    <source>
        <dbReference type="EMBL" id="MBC5771569.1"/>
    </source>
</evidence>
<name>A0A923MLT1_9FIRM</name>
<comment type="caution">
    <text evidence="1">The sequence shown here is derived from an EMBL/GenBank/DDBJ whole genome shotgun (WGS) entry which is preliminary data.</text>
</comment>
<keyword evidence="2" id="KW-1185">Reference proteome</keyword>
<protein>
    <submittedName>
        <fullName evidence="1">Uncharacterized protein</fullName>
    </submittedName>
</protein>
<reference evidence="1" key="1">
    <citation type="submission" date="2020-08" db="EMBL/GenBank/DDBJ databases">
        <title>Genome public.</title>
        <authorList>
            <person name="Liu C."/>
            <person name="Sun Q."/>
        </authorList>
    </citation>
    <scope>NUCLEOTIDE SEQUENCE</scope>
    <source>
        <strain evidence="1">BX15</strain>
    </source>
</reference>
<accession>A0A923MLT1</accession>
<gene>
    <name evidence="1" type="ORF">H8Z83_14810</name>
</gene>
<dbReference type="Proteomes" id="UP000620327">
    <property type="component" value="Unassembled WGS sequence"/>
</dbReference>
<dbReference type="AlphaFoldDB" id="A0A923MLT1"/>
<proteinExistence type="predicted"/>